<evidence type="ECO:0000256" key="4">
    <source>
        <dbReference type="PROSITE-ProRule" id="PRU00175"/>
    </source>
</evidence>
<gene>
    <name evidence="7" type="ORF">BDW02DRAFT_574990</name>
</gene>
<keyword evidence="1" id="KW-0479">Metal-binding</keyword>
<dbReference type="Gene3D" id="3.30.40.10">
    <property type="entry name" value="Zinc/RING finger domain, C3HC4 (zinc finger)"/>
    <property type="match status" value="1"/>
</dbReference>
<feature type="compositionally biased region" description="Polar residues" evidence="5">
    <location>
        <begin position="493"/>
        <end position="503"/>
    </location>
</feature>
<dbReference type="UniPathway" id="UPA00143"/>
<evidence type="ECO:0000313" key="7">
    <source>
        <dbReference type="EMBL" id="KAF1828287.1"/>
    </source>
</evidence>
<dbReference type="PANTHER" id="PTHR45969:SF69">
    <property type="entry name" value="FINGER DOMAIN PROTEIN, PUTATIVE (AFU_ORTHOLOGUE AFUA_3G12190)-RELATED"/>
    <property type="match status" value="1"/>
</dbReference>
<feature type="domain" description="RING-type" evidence="6">
    <location>
        <begin position="330"/>
        <end position="379"/>
    </location>
</feature>
<evidence type="ECO:0000256" key="5">
    <source>
        <dbReference type="SAM" id="MobiDB-lite"/>
    </source>
</evidence>
<name>A0A6A5K1B2_9PLEO</name>
<dbReference type="PANTHER" id="PTHR45969">
    <property type="entry name" value="RING ZINC FINGER PROTEIN-RELATED"/>
    <property type="match status" value="1"/>
</dbReference>
<dbReference type="GO" id="GO:0061630">
    <property type="term" value="F:ubiquitin protein ligase activity"/>
    <property type="evidence" value="ECO:0007669"/>
    <property type="project" value="TreeGrafter"/>
</dbReference>
<dbReference type="SUPFAM" id="SSF57850">
    <property type="entry name" value="RING/U-box"/>
    <property type="match status" value="1"/>
</dbReference>
<keyword evidence="3" id="KW-0862">Zinc</keyword>
<keyword evidence="8" id="KW-1185">Reference proteome</keyword>
<proteinExistence type="predicted"/>
<dbReference type="OrthoDB" id="3694617at2759"/>
<dbReference type="Proteomes" id="UP000800040">
    <property type="component" value="Unassembled WGS sequence"/>
</dbReference>
<sequence>MKAVRGRAHRALFSLHRRASVLFKFQLLRGFHSQPPPVSLFGTVCLPHVQALPSTHLSSRQHPSVMSHHPPHFHGYPQQPHPPLNNQVDGSRFPPPSYGHRPPSFPLVASHEPTGSDILHQDRRRSAYAPGRWGNSLHGFHESLHRAESHLAPQTMPENNSHGELYHYQGLPSDPSLPTSNSESLFNTYMQHHYRQGYSDVPHPAASHNTQHGQQTNLQHVPYTTHLAQENLTYSYQPFGVLLPNTIRSSVETTPRTRQQSNFPPASDMEHFGPWRGMYHQREQARNSVDPRVSGRHVMVARAQRRKPSTATIQKYTALPASDPSHDAECPICQEPYCDREHVAIKLQNTHCDHVFGRTCLQEWVNSGMDNAHRCPICRQSIVSALTSPSRSVDPIFEIRARQEMERQRELMRQEPREQAVFMESGRHQQQPVSVRSHQSRAIAWEEFRARRLSTAPHEPARYESMAQEQAPQAVRTNRPITVPESLWPTANAPANSGVQDNSGRLLYDTTPERRRAARSQEGAARVREEEANRRKARISARTAALCKARHAQLLQRHQDEPAPRASRGERM</sequence>
<evidence type="ECO:0000256" key="3">
    <source>
        <dbReference type="ARBA" id="ARBA00022833"/>
    </source>
</evidence>
<reference evidence="7" key="1">
    <citation type="submission" date="2020-01" db="EMBL/GenBank/DDBJ databases">
        <authorList>
            <consortium name="DOE Joint Genome Institute"/>
            <person name="Haridas S."/>
            <person name="Albert R."/>
            <person name="Binder M."/>
            <person name="Bloem J."/>
            <person name="Labutti K."/>
            <person name="Salamov A."/>
            <person name="Andreopoulos B."/>
            <person name="Baker S.E."/>
            <person name="Barry K."/>
            <person name="Bills G."/>
            <person name="Bluhm B.H."/>
            <person name="Cannon C."/>
            <person name="Castanera R."/>
            <person name="Culley D.E."/>
            <person name="Daum C."/>
            <person name="Ezra D."/>
            <person name="Gonzalez J.B."/>
            <person name="Henrissat B."/>
            <person name="Kuo A."/>
            <person name="Liang C."/>
            <person name="Lipzen A."/>
            <person name="Lutzoni F."/>
            <person name="Magnuson J."/>
            <person name="Mondo S."/>
            <person name="Nolan M."/>
            <person name="Ohm R."/>
            <person name="Pangilinan J."/>
            <person name="Park H.-J."/>
            <person name="Ramirez L."/>
            <person name="Alfaro M."/>
            <person name="Sun H."/>
            <person name="Tritt A."/>
            <person name="Yoshinaga Y."/>
            <person name="Zwiers L.-H."/>
            <person name="Turgeon B.G."/>
            <person name="Goodwin S.B."/>
            <person name="Spatafora J.W."/>
            <person name="Crous P.W."/>
            <person name="Grigoriev I.V."/>
        </authorList>
    </citation>
    <scope>NUCLEOTIDE SEQUENCE</scope>
    <source>
        <strain evidence="7">P77</strain>
    </source>
</reference>
<dbReference type="InterPro" id="IPR001841">
    <property type="entry name" value="Znf_RING"/>
</dbReference>
<accession>A0A6A5K1B2</accession>
<dbReference type="GO" id="GO:0016567">
    <property type="term" value="P:protein ubiquitination"/>
    <property type="evidence" value="ECO:0007669"/>
    <property type="project" value="UniProtKB-UniPathway"/>
</dbReference>
<feature type="region of interest" description="Disordered" evidence="5">
    <location>
        <begin position="550"/>
        <end position="572"/>
    </location>
</feature>
<evidence type="ECO:0000259" key="6">
    <source>
        <dbReference type="PROSITE" id="PS50089"/>
    </source>
</evidence>
<feature type="compositionally biased region" description="Basic and acidic residues" evidence="5">
    <location>
        <begin position="557"/>
        <end position="572"/>
    </location>
</feature>
<evidence type="ECO:0000256" key="1">
    <source>
        <dbReference type="ARBA" id="ARBA00022723"/>
    </source>
</evidence>
<dbReference type="Pfam" id="PF13639">
    <property type="entry name" value="zf-RING_2"/>
    <property type="match status" value="1"/>
</dbReference>
<dbReference type="EMBL" id="ML975583">
    <property type="protein sequence ID" value="KAF1828287.1"/>
    <property type="molecule type" value="Genomic_DNA"/>
</dbReference>
<organism evidence="7 8">
    <name type="scientific">Decorospora gaudefroyi</name>
    <dbReference type="NCBI Taxonomy" id="184978"/>
    <lineage>
        <taxon>Eukaryota</taxon>
        <taxon>Fungi</taxon>
        <taxon>Dikarya</taxon>
        <taxon>Ascomycota</taxon>
        <taxon>Pezizomycotina</taxon>
        <taxon>Dothideomycetes</taxon>
        <taxon>Pleosporomycetidae</taxon>
        <taxon>Pleosporales</taxon>
        <taxon>Pleosporineae</taxon>
        <taxon>Pleosporaceae</taxon>
        <taxon>Decorospora</taxon>
    </lineage>
</organism>
<evidence type="ECO:0000256" key="2">
    <source>
        <dbReference type="ARBA" id="ARBA00022771"/>
    </source>
</evidence>
<feature type="region of interest" description="Disordered" evidence="5">
    <location>
        <begin position="486"/>
        <end position="537"/>
    </location>
</feature>
<dbReference type="InterPro" id="IPR013083">
    <property type="entry name" value="Znf_RING/FYVE/PHD"/>
</dbReference>
<keyword evidence="2 4" id="KW-0863">Zinc-finger</keyword>
<feature type="compositionally biased region" description="Basic and acidic residues" evidence="5">
    <location>
        <begin position="525"/>
        <end position="534"/>
    </location>
</feature>
<dbReference type="AlphaFoldDB" id="A0A6A5K1B2"/>
<protein>
    <recommendedName>
        <fullName evidence="6">RING-type domain-containing protein</fullName>
    </recommendedName>
</protein>
<evidence type="ECO:0000313" key="8">
    <source>
        <dbReference type="Proteomes" id="UP000800040"/>
    </source>
</evidence>
<dbReference type="PROSITE" id="PS50089">
    <property type="entry name" value="ZF_RING_2"/>
    <property type="match status" value="1"/>
</dbReference>
<dbReference type="GO" id="GO:0008270">
    <property type="term" value="F:zinc ion binding"/>
    <property type="evidence" value="ECO:0007669"/>
    <property type="project" value="UniProtKB-KW"/>
</dbReference>